<gene>
    <name evidence="2" type="ORF">GCM10022254_64340</name>
</gene>
<dbReference type="Gene3D" id="2.180.10.10">
    <property type="entry name" value="RHS repeat-associated core"/>
    <property type="match status" value="1"/>
</dbReference>
<feature type="compositionally biased region" description="Basic and acidic residues" evidence="1">
    <location>
        <begin position="50"/>
        <end position="61"/>
    </location>
</feature>
<dbReference type="NCBIfam" id="TIGR01643">
    <property type="entry name" value="YD_repeat_2x"/>
    <property type="match status" value="2"/>
</dbReference>
<proteinExistence type="predicted"/>
<dbReference type="Proteomes" id="UP001501710">
    <property type="component" value="Unassembled WGS sequence"/>
</dbReference>
<dbReference type="InterPro" id="IPR006530">
    <property type="entry name" value="YD"/>
</dbReference>
<organism evidence="2 3">
    <name type="scientific">Actinomadura meridiana</name>
    <dbReference type="NCBI Taxonomy" id="559626"/>
    <lineage>
        <taxon>Bacteria</taxon>
        <taxon>Bacillati</taxon>
        <taxon>Actinomycetota</taxon>
        <taxon>Actinomycetes</taxon>
        <taxon>Streptosporangiales</taxon>
        <taxon>Thermomonosporaceae</taxon>
        <taxon>Actinomadura</taxon>
    </lineage>
</organism>
<dbReference type="EMBL" id="BAABAS010000025">
    <property type="protein sequence ID" value="GAA4240288.1"/>
    <property type="molecule type" value="Genomic_DNA"/>
</dbReference>
<keyword evidence="3" id="KW-1185">Reference proteome</keyword>
<dbReference type="InterPro" id="IPR031325">
    <property type="entry name" value="RHS_repeat"/>
</dbReference>
<reference evidence="3" key="1">
    <citation type="journal article" date="2019" name="Int. J. Syst. Evol. Microbiol.">
        <title>The Global Catalogue of Microorganisms (GCM) 10K type strain sequencing project: providing services to taxonomists for standard genome sequencing and annotation.</title>
        <authorList>
            <consortium name="The Broad Institute Genomics Platform"/>
            <consortium name="The Broad Institute Genome Sequencing Center for Infectious Disease"/>
            <person name="Wu L."/>
            <person name="Ma J."/>
        </authorList>
    </citation>
    <scope>NUCLEOTIDE SEQUENCE [LARGE SCALE GENOMIC DNA]</scope>
    <source>
        <strain evidence="3">JCM 17440</strain>
    </source>
</reference>
<feature type="region of interest" description="Disordered" evidence="1">
    <location>
        <begin position="78"/>
        <end position="98"/>
    </location>
</feature>
<dbReference type="Pfam" id="PF05593">
    <property type="entry name" value="RHS_repeat"/>
    <property type="match status" value="1"/>
</dbReference>
<evidence type="ECO:0000313" key="3">
    <source>
        <dbReference type="Proteomes" id="UP001501710"/>
    </source>
</evidence>
<evidence type="ECO:0008006" key="4">
    <source>
        <dbReference type="Google" id="ProtNLM"/>
    </source>
</evidence>
<feature type="region of interest" description="Disordered" evidence="1">
    <location>
        <begin position="12"/>
        <end position="61"/>
    </location>
</feature>
<sequence>MTLCQARIVQDHIPLRLRRPPHSHHPPGRNRRRHRRPQDHLRRVRPAGHHANELGDTTRYDYEDHGTLTKITDPLGRITQASHTGDGQPRSVTDSAGKVSTNTYRLGDLVTTTDSLGNTTRLFHDAAGRVTSTTAPNGATATYAAGNQLITNTDPLGHTFSRAYQEDWLNVSP</sequence>
<name>A0ABP8CJZ9_9ACTN</name>
<evidence type="ECO:0000313" key="2">
    <source>
        <dbReference type="EMBL" id="GAA4240288.1"/>
    </source>
</evidence>
<accession>A0ABP8CJZ9</accession>
<protein>
    <recommendedName>
        <fullName evidence="4">RHS repeat protein</fullName>
    </recommendedName>
</protein>
<comment type="caution">
    <text evidence="2">The sequence shown here is derived from an EMBL/GenBank/DDBJ whole genome shotgun (WGS) entry which is preliminary data.</text>
</comment>
<feature type="compositionally biased region" description="Polar residues" evidence="1">
    <location>
        <begin position="79"/>
        <end position="98"/>
    </location>
</feature>
<evidence type="ECO:0000256" key="1">
    <source>
        <dbReference type="SAM" id="MobiDB-lite"/>
    </source>
</evidence>
<feature type="compositionally biased region" description="Basic residues" evidence="1">
    <location>
        <begin position="15"/>
        <end position="48"/>
    </location>
</feature>
<dbReference type="RefSeq" id="WP_344904744.1">
    <property type="nucleotide sequence ID" value="NZ_BAABAS010000025.1"/>
</dbReference>